<dbReference type="GO" id="GO:0005739">
    <property type="term" value="C:mitochondrion"/>
    <property type="evidence" value="ECO:0007669"/>
    <property type="project" value="TreeGrafter"/>
</dbReference>
<evidence type="ECO:0000313" key="8">
    <source>
        <dbReference type="Proteomes" id="UP000694545"/>
    </source>
</evidence>
<evidence type="ECO:0000313" key="7">
    <source>
        <dbReference type="Ensembl" id="ENSVKKP00000015446.1"/>
    </source>
</evidence>
<accession>A0A8D2L1I0</accession>
<dbReference type="Pfam" id="PF06388">
    <property type="entry name" value="DUF1075"/>
    <property type="match status" value="1"/>
</dbReference>
<dbReference type="InterPro" id="IPR009432">
    <property type="entry name" value="DUF1075"/>
</dbReference>
<keyword evidence="3 6" id="KW-0812">Transmembrane</keyword>
<keyword evidence="8" id="KW-1185">Reference proteome</keyword>
<evidence type="ECO:0000256" key="3">
    <source>
        <dbReference type="ARBA" id="ARBA00022692"/>
    </source>
</evidence>
<dbReference type="AlphaFoldDB" id="A0A8D2L1I0"/>
<reference evidence="7" key="1">
    <citation type="submission" date="2025-08" db="UniProtKB">
        <authorList>
            <consortium name="Ensembl"/>
        </authorList>
    </citation>
    <scope>IDENTIFICATION</scope>
</reference>
<dbReference type="PANTHER" id="PTHR13674:SF6">
    <property type="entry name" value="PROTEIN FAM162B"/>
    <property type="match status" value="1"/>
</dbReference>
<dbReference type="GO" id="GO:0051402">
    <property type="term" value="P:neuron apoptotic process"/>
    <property type="evidence" value="ECO:0007669"/>
    <property type="project" value="TreeGrafter"/>
</dbReference>
<proteinExistence type="inferred from homology"/>
<evidence type="ECO:0000256" key="5">
    <source>
        <dbReference type="ARBA" id="ARBA00023136"/>
    </source>
</evidence>
<sequence length="159" mass="18239">MNGQNPFLRNNLFLGASSERLKDVVRALRLGNLFLRLSVHKTINHLETISTEKVFRSARRPTELDKKLLLWTGRFKKEEDIPPFLSLQTLRKARNLVRIQICYVMIALTVLGCIAMVISGKRAAERKDTLEKINVEKKAQWKLERETEQGLEPAAAKAE</sequence>
<name>A0A8D2L1I0_VARKO</name>
<dbReference type="PANTHER" id="PTHR13674">
    <property type="entry name" value="GROWTH AND TRANSFORMATION-DEPENDENT PROTEIN"/>
    <property type="match status" value="1"/>
</dbReference>
<dbReference type="GO" id="GO:0016020">
    <property type="term" value="C:membrane"/>
    <property type="evidence" value="ECO:0007669"/>
    <property type="project" value="UniProtKB-SubCell"/>
</dbReference>
<reference evidence="7" key="2">
    <citation type="submission" date="2025-09" db="UniProtKB">
        <authorList>
            <consortium name="Ensembl"/>
        </authorList>
    </citation>
    <scope>IDENTIFICATION</scope>
</reference>
<protein>
    <submittedName>
        <fullName evidence="7">Uncharacterized protein</fullName>
    </submittedName>
</protein>
<comment type="similarity">
    <text evidence="2">Belongs to the UPF0389 family.</text>
</comment>
<keyword evidence="5 6" id="KW-0472">Membrane</keyword>
<dbReference type="Proteomes" id="UP000694545">
    <property type="component" value="Unplaced"/>
</dbReference>
<evidence type="ECO:0000256" key="4">
    <source>
        <dbReference type="ARBA" id="ARBA00022989"/>
    </source>
</evidence>
<evidence type="ECO:0000256" key="2">
    <source>
        <dbReference type="ARBA" id="ARBA00007363"/>
    </source>
</evidence>
<comment type="subcellular location">
    <subcellularLocation>
        <location evidence="1">Membrane</location>
        <topology evidence="1">Single-pass membrane protein</topology>
    </subcellularLocation>
</comment>
<evidence type="ECO:0000256" key="1">
    <source>
        <dbReference type="ARBA" id="ARBA00004167"/>
    </source>
</evidence>
<feature type="transmembrane region" description="Helical" evidence="6">
    <location>
        <begin position="97"/>
        <end position="118"/>
    </location>
</feature>
<dbReference type="GO" id="GO:0090200">
    <property type="term" value="P:positive regulation of release of cytochrome c from mitochondria"/>
    <property type="evidence" value="ECO:0007669"/>
    <property type="project" value="TreeGrafter"/>
</dbReference>
<dbReference type="GO" id="GO:0071456">
    <property type="term" value="P:cellular response to hypoxia"/>
    <property type="evidence" value="ECO:0007669"/>
    <property type="project" value="TreeGrafter"/>
</dbReference>
<keyword evidence="4 6" id="KW-1133">Transmembrane helix</keyword>
<organism evidence="7 8">
    <name type="scientific">Varanus komodoensis</name>
    <name type="common">Komodo dragon</name>
    <dbReference type="NCBI Taxonomy" id="61221"/>
    <lineage>
        <taxon>Eukaryota</taxon>
        <taxon>Metazoa</taxon>
        <taxon>Chordata</taxon>
        <taxon>Craniata</taxon>
        <taxon>Vertebrata</taxon>
        <taxon>Euteleostomi</taxon>
        <taxon>Lepidosauria</taxon>
        <taxon>Squamata</taxon>
        <taxon>Bifurcata</taxon>
        <taxon>Unidentata</taxon>
        <taxon>Episquamata</taxon>
        <taxon>Toxicofera</taxon>
        <taxon>Anguimorpha</taxon>
        <taxon>Paleoanguimorpha</taxon>
        <taxon>Varanoidea</taxon>
        <taxon>Varanidae</taxon>
        <taxon>Varanus</taxon>
    </lineage>
</organism>
<evidence type="ECO:0000256" key="6">
    <source>
        <dbReference type="SAM" id="Phobius"/>
    </source>
</evidence>
<dbReference type="Ensembl" id="ENSVKKT00000015816.1">
    <property type="protein sequence ID" value="ENSVKKP00000015446.1"/>
    <property type="gene ID" value="ENSVKKG00000010570.1"/>
</dbReference>
<dbReference type="OMA" id="WKLERET"/>